<evidence type="ECO:0000256" key="1">
    <source>
        <dbReference type="SAM" id="MobiDB-lite"/>
    </source>
</evidence>
<sequence length="236" mass="26161">MLVELHLYTLNFPTWFCSKQQSVVQTNASQKAKVLLDADYKLEIRPEKPYIYFSLFGESMFKVLFLLFIVVPIVEIALLIQVSDVIGGFATIALVIATAILGAKLVKQQGLGAYSNVQKQMASGQLPGQDLFTGLCVIIAGVFLMTPGIMTDALGFMLLTPVIRQKIAKTLIEQASVKMQSSAQGNMFGQGFGQQQPHQETQAPFQEQKFDPFERKAPQSESQSNTTIEGEYQRKD</sequence>
<feature type="compositionally biased region" description="Low complexity" evidence="1">
    <location>
        <begin position="187"/>
        <end position="202"/>
    </location>
</feature>
<keyword evidence="2" id="KW-0812">Transmembrane</keyword>
<dbReference type="InterPro" id="IPR007313">
    <property type="entry name" value="FxsA"/>
</dbReference>
<dbReference type="NCBIfam" id="NF008528">
    <property type="entry name" value="PRK11463.1-2"/>
    <property type="match status" value="1"/>
</dbReference>
<evidence type="ECO:0000256" key="2">
    <source>
        <dbReference type="SAM" id="Phobius"/>
    </source>
</evidence>
<protein>
    <recommendedName>
        <fullName evidence="5">F exclusion suppressor</fullName>
    </recommendedName>
</protein>
<dbReference type="Proteomes" id="UP000076661">
    <property type="component" value="Unassembled WGS sequence"/>
</dbReference>
<organism evidence="3 4">
    <name type="scientific">Pseudoalteromonas luteoviolacea S4060-1</name>
    <dbReference type="NCBI Taxonomy" id="1365257"/>
    <lineage>
        <taxon>Bacteria</taxon>
        <taxon>Pseudomonadati</taxon>
        <taxon>Pseudomonadota</taxon>
        <taxon>Gammaproteobacteria</taxon>
        <taxon>Alteromonadales</taxon>
        <taxon>Pseudoalteromonadaceae</taxon>
        <taxon>Pseudoalteromonas</taxon>
    </lineage>
</organism>
<dbReference type="Pfam" id="PF04186">
    <property type="entry name" value="FxsA"/>
    <property type="match status" value="1"/>
</dbReference>
<evidence type="ECO:0000313" key="4">
    <source>
        <dbReference type="Proteomes" id="UP000076661"/>
    </source>
</evidence>
<keyword evidence="2" id="KW-0472">Membrane</keyword>
<dbReference type="GO" id="GO:0016020">
    <property type="term" value="C:membrane"/>
    <property type="evidence" value="ECO:0007669"/>
    <property type="project" value="InterPro"/>
</dbReference>
<feature type="compositionally biased region" description="Polar residues" evidence="1">
    <location>
        <begin position="219"/>
        <end position="228"/>
    </location>
</feature>
<feature type="transmembrane region" description="Helical" evidence="2">
    <location>
        <begin position="131"/>
        <end position="159"/>
    </location>
</feature>
<comment type="caution">
    <text evidence="3">The sequence shown here is derived from an EMBL/GenBank/DDBJ whole genome shotgun (WGS) entry which is preliminary data.</text>
</comment>
<feature type="transmembrane region" description="Helical" evidence="2">
    <location>
        <begin position="86"/>
        <end position="106"/>
    </location>
</feature>
<accession>A0A167NVM9</accession>
<dbReference type="PANTHER" id="PTHR35335:SF1">
    <property type="entry name" value="UPF0716 PROTEIN FXSA"/>
    <property type="match status" value="1"/>
</dbReference>
<evidence type="ECO:0008006" key="5">
    <source>
        <dbReference type="Google" id="ProtNLM"/>
    </source>
</evidence>
<proteinExistence type="predicted"/>
<name>A0A167NVM9_9GAMM</name>
<gene>
    <name evidence="3" type="ORF">N478_13400</name>
</gene>
<dbReference type="AlphaFoldDB" id="A0A167NVM9"/>
<reference evidence="3 4" key="1">
    <citation type="submission" date="2013-07" db="EMBL/GenBank/DDBJ databases">
        <title>Comparative Genomic and Metabolomic Analysis of Twelve Strains of Pseudoalteromonas luteoviolacea.</title>
        <authorList>
            <person name="Vynne N.G."/>
            <person name="Mansson M."/>
            <person name="Gram L."/>
        </authorList>
    </citation>
    <scope>NUCLEOTIDE SEQUENCE [LARGE SCALE GENOMIC DNA]</scope>
    <source>
        <strain evidence="3 4">S4060-1</strain>
    </source>
</reference>
<evidence type="ECO:0000313" key="3">
    <source>
        <dbReference type="EMBL" id="KZN68915.1"/>
    </source>
</evidence>
<dbReference type="EMBL" id="AUXX01000007">
    <property type="protein sequence ID" value="KZN68915.1"/>
    <property type="molecule type" value="Genomic_DNA"/>
</dbReference>
<dbReference type="PANTHER" id="PTHR35335">
    <property type="entry name" value="UPF0716 PROTEIN FXSA"/>
    <property type="match status" value="1"/>
</dbReference>
<feature type="transmembrane region" description="Helical" evidence="2">
    <location>
        <begin position="50"/>
        <end position="74"/>
    </location>
</feature>
<feature type="region of interest" description="Disordered" evidence="1">
    <location>
        <begin position="187"/>
        <end position="236"/>
    </location>
</feature>
<dbReference type="PATRIC" id="fig|1365257.3.peg.1082"/>
<feature type="compositionally biased region" description="Basic and acidic residues" evidence="1">
    <location>
        <begin position="208"/>
        <end position="218"/>
    </location>
</feature>
<keyword evidence="2" id="KW-1133">Transmembrane helix</keyword>